<sequence>MDKLVITMSILLMLLPLIKSEKALAPALYVFGDSLFDSGNNNMLPTLARANFKPYGVNFANGATGRFTNGRTLVDFIAEYIGLPYSPPYMSVQGLRNLVGLNYASSSCGILPETGDYFGKCFHLEEQISLFQKRVESELPRHLLSSKEIVNYLSQSIYMMSIGSNDYIINYFEPQIYESSKRFPPEAFAKLLIDNLSQQLQRLYKLGARKIVVFEIGPLGCIPSIIRKSAHIGLCVEQINNITSLFNVQLSLMLNNIRSILEGSDFILGHSFWISYDAIIHPANYGLEDSSNPCCITWKNGTSGCIPYLSACSNPSKRYFWDGYHVTEPIYKMIAEHCFNDSKVCMPKTIQELLEK</sequence>
<gene>
    <name evidence="9" type="ORF">LIER_07163</name>
</gene>
<dbReference type="Gene3D" id="3.40.50.1110">
    <property type="entry name" value="SGNH hydrolase"/>
    <property type="match status" value="1"/>
</dbReference>
<dbReference type="InterPro" id="IPR051238">
    <property type="entry name" value="GDSL_esterase/lipase"/>
</dbReference>
<name>A0AAV3P7A2_LITER</name>
<dbReference type="GO" id="GO:0016042">
    <property type="term" value="P:lipid catabolic process"/>
    <property type="evidence" value="ECO:0007669"/>
    <property type="project" value="UniProtKB-KW"/>
</dbReference>
<dbReference type="PANTHER" id="PTHR45650:SF14">
    <property type="entry name" value="GDSL ESTERASE_LIPASE 7-LIKE"/>
    <property type="match status" value="1"/>
</dbReference>
<dbReference type="GO" id="GO:0016788">
    <property type="term" value="F:hydrolase activity, acting on ester bonds"/>
    <property type="evidence" value="ECO:0007669"/>
    <property type="project" value="InterPro"/>
</dbReference>
<evidence type="ECO:0000256" key="4">
    <source>
        <dbReference type="ARBA" id="ARBA00022729"/>
    </source>
</evidence>
<dbReference type="InterPro" id="IPR035669">
    <property type="entry name" value="SGNH_plant_lipase-like"/>
</dbReference>
<evidence type="ECO:0000256" key="2">
    <source>
        <dbReference type="ARBA" id="ARBA00008668"/>
    </source>
</evidence>
<dbReference type="GO" id="GO:0005576">
    <property type="term" value="C:extracellular region"/>
    <property type="evidence" value="ECO:0007669"/>
    <property type="project" value="UniProtKB-SubCell"/>
</dbReference>
<accession>A0AAV3P7A2</accession>
<dbReference type="InterPro" id="IPR001087">
    <property type="entry name" value="GDSL"/>
</dbReference>
<dbReference type="AlphaFoldDB" id="A0AAV3P7A2"/>
<evidence type="ECO:0000313" key="9">
    <source>
        <dbReference type="EMBL" id="GAA0147475.1"/>
    </source>
</evidence>
<keyword evidence="3" id="KW-0964">Secreted</keyword>
<keyword evidence="6" id="KW-0442">Lipid degradation</keyword>
<dbReference type="Proteomes" id="UP001454036">
    <property type="component" value="Unassembled WGS sequence"/>
</dbReference>
<evidence type="ECO:0000256" key="5">
    <source>
        <dbReference type="ARBA" id="ARBA00022801"/>
    </source>
</evidence>
<dbReference type="EMBL" id="BAABME010001085">
    <property type="protein sequence ID" value="GAA0147475.1"/>
    <property type="molecule type" value="Genomic_DNA"/>
</dbReference>
<comment type="caution">
    <text evidence="9">The sequence shown here is derived from an EMBL/GenBank/DDBJ whole genome shotgun (WGS) entry which is preliminary data.</text>
</comment>
<comment type="similarity">
    <text evidence="2">Belongs to the 'GDSL' lipolytic enzyme family.</text>
</comment>
<dbReference type="PANTHER" id="PTHR45650">
    <property type="entry name" value="GDSL-LIKE LIPASE/ACYLHYDROLASE-RELATED"/>
    <property type="match status" value="1"/>
</dbReference>
<dbReference type="InterPro" id="IPR036514">
    <property type="entry name" value="SGNH_hydro_sf"/>
</dbReference>
<protein>
    <submittedName>
        <fullName evidence="9">Lipase</fullName>
    </submittedName>
</protein>
<feature type="chain" id="PRO_5043887145" evidence="8">
    <location>
        <begin position="21"/>
        <end position="356"/>
    </location>
</feature>
<evidence type="ECO:0000256" key="3">
    <source>
        <dbReference type="ARBA" id="ARBA00022525"/>
    </source>
</evidence>
<evidence type="ECO:0000256" key="6">
    <source>
        <dbReference type="ARBA" id="ARBA00022963"/>
    </source>
</evidence>
<evidence type="ECO:0000313" key="10">
    <source>
        <dbReference type="Proteomes" id="UP001454036"/>
    </source>
</evidence>
<evidence type="ECO:0000256" key="1">
    <source>
        <dbReference type="ARBA" id="ARBA00004613"/>
    </source>
</evidence>
<organism evidence="9 10">
    <name type="scientific">Lithospermum erythrorhizon</name>
    <name type="common">Purple gromwell</name>
    <name type="synonym">Lithospermum officinale var. erythrorhizon</name>
    <dbReference type="NCBI Taxonomy" id="34254"/>
    <lineage>
        <taxon>Eukaryota</taxon>
        <taxon>Viridiplantae</taxon>
        <taxon>Streptophyta</taxon>
        <taxon>Embryophyta</taxon>
        <taxon>Tracheophyta</taxon>
        <taxon>Spermatophyta</taxon>
        <taxon>Magnoliopsida</taxon>
        <taxon>eudicotyledons</taxon>
        <taxon>Gunneridae</taxon>
        <taxon>Pentapetalae</taxon>
        <taxon>asterids</taxon>
        <taxon>lamiids</taxon>
        <taxon>Boraginales</taxon>
        <taxon>Boraginaceae</taxon>
        <taxon>Boraginoideae</taxon>
        <taxon>Lithospermeae</taxon>
        <taxon>Lithospermum</taxon>
    </lineage>
</organism>
<evidence type="ECO:0000256" key="7">
    <source>
        <dbReference type="ARBA" id="ARBA00023098"/>
    </source>
</evidence>
<keyword evidence="5" id="KW-0378">Hydrolase</keyword>
<keyword evidence="4 8" id="KW-0732">Signal</keyword>
<keyword evidence="10" id="KW-1185">Reference proteome</keyword>
<evidence type="ECO:0000256" key="8">
    <source>
        <dbReference type="SAM" id="SignalP"/>
    </source>
</evidence>
<reference evidence="9 10" key="1">
    <citation type="submission" date="2024-01" db="EMBL/GenBank/DDBJ databases">
        <title>The complete chloroplast genome sequence of Lithospermum erythrorhizon: insights into the phylogenetic relationship among Boraginaceae species and the maternal lineages of purple gromwells.</title>
        <authorList>
            <person name="Okada T."/>
            <person name="Watanabe K."/>
        </authorList>
    </citation>
    <scope>NUCLEOTIDE SEQUENCE [LARGE SCALE GENOMIC DNA]</scope>
</reference>
<dbReference type="CDD" id="cd01837">
    <property type="entry name" value="SGNH_plant_lipase_like"/>
    <property type="match status" value="1"/>
</dbReference>
<feature type="signal peptide" evidence="8">
    <location>
        <begin position="1"/>
        <end position="20"/>
    </location>
</feature>
<comment type="subcellular location">
    <subcellularLocation>
        <location evidence="1">Secreted</location>
    </subcellularLocation>
</comment>
<proteinExistence type="inferred from homology"/>
<dbReference type="Pfam" id="PF00657">
    <property type="entry name" value="Lipase_GDSL"/>
    <property type="match status" value="1"/>
</dbReference>
<keyword evidence="7" id="KW-0443">Lipid metabolism</keyword>